<feature type="transmembrane region" description="Helical" evidence="7">
    <location>
        <begin position="222"/>
        <end position="241"/>
    </location>
</feature>
<dbReference type="EMBL" id="NKUB01000001">
    <property type="protein sequence ID" value="PYD71334.1"/>
    <property type="molecule type" value="Genomic_DNA"/>
</dbReference>
<feature type="transmembrane region" description="Helical" evidence="7">
    <location>
        <begin position="69"/>
        <end position="92"/>
    </location>
</feature>
<evidence type="ECO:0000256" key="1">
    <source>
        <dbReference type="ARBA" id="ARBA00004651"/>
    </source>
</evidence>
<dbReference type="GO" id="GO:0055085">
    <property type="term" value="P:transmembrane transport"/>
    <property type="evidence" value="ECO:0007669"/>
    <property type="project" value="InterPro"/>
</dbReference>
<dbReference type="InterPro" id="IPR035906">
    <property type="entry name" value="MetI-like_sf"/>
</dbReference>
<evidence type="ECO:0000256" key="2">
    <source>
        <dbReference type="ARBA" id="ARBA00022448"/>
    </source>
</evidence>
<comment type="subcellular location">
    <subcellularLocation>
        <location evidence="1 7">Cell membrane</location>
        <topology evidence="1 7">Multi-pass membrane protein</topology>
    </subcellularLocation>
</comment>
<evidence type="ECO:0000259" key="8">
    <source>
        <dbReference type="PROSITE" id="PS50928"/>
    </source>
</evidence>
<organism evidence="9 10">
    <name type="scientific">Komagataeibacter swingsii</name>
    <dbReference type="NCBI Taxonomy" id="215220"/>
    <lineage>
        <taxon>Bacteria</taxon>
        <taxon>Pseudomonadati</taxon>
        <taxon>Pseudomonadota</taxon>
        <taxon>Alphaproteobacteria</taxon>
        <taxon>Acetobacterales</taxon>
        <taxon>Acetobacteraceae</taxon>
        <taxon>Komagataeibacter</taxon>
    </lineage>
</organism>
<evidence type="ECO:0000256" key="4">
    <source>
        <dbReference type="ARBA" id="ARBA00022692"/>
    </source>
</evidence>
<evidence type="ECO:0000313" key="10">
    <source>
        <dbReference type="Proteomes" id="UP000247371"/>
    </source>
</evidence>
<dbReference type="PANTHER" id="PTHR30151:SF20">
    <property type="entry name" value="ABC TRANSPORTER PERMEASE PROTEIN HI_0355-RELATED"/>
    <property type="match status" value="1"/>
</dbReference>
<name>A0A2V4SH04_9PROT</name>
<evidence type="ECO:0000256" key="3">
    <source>
        <dbReference type="ARBA" id="ARBA00022475"/>
    </source>
</evidence>
<dbReference type="CDD" id="cd06261">
    <property type="entry name" value="TM_PBP2"/>
    <property type="match status" value="1"/>
</dbReference>
<dbReference type="RefSeq" id="WP_110555455.1">
    <property type="nucleotide sequence ID" value="NZ_NKUB01000001.1"/>
</dbReference>
<comment type="similarity">
    <text evidence="7">Belongs to the binding-protein-dependent transport system permease family.</text>
</comment>
<dbReference type="InterPro" id="IPR000515">
    <property type="entry name" value="MetI-like"/>
</dbReference>
<evidence type="ECO:0000256" key="6">
    <source>
        <dbReference type="ARBA" id="ARBA00023136"/>
    </source>
</evidence>
<keyword evidence="5 7" id="KW-1133">Transmembrane helix</keyword>
<keyword evidence="2 7" id="KW-0813">Transport</keyword>
<evidence type="ECO:0000313" key="9">
    <source>
        <dbReference type="EMBL" id="PYD71334.1"/>
    </source>
</evidence>
<keyword evidence="6 7" id="KW-0472">Membrane</keyword>
<dbReference type="Gene3D" id="1.10.3720.10">
    <property type="entry name" value="MetI-like"/>
    <property type="match status" value="1"/>
</dbReference>
<proteinExistence type="inferred from homology"/>
<evidence type="ECO:0000256" key="5">
    <source>
        <dbReference type="ARBA" id="ARBA00022989"/>
    </source>
</evidence>
<dbReference type="PROSITE" id="PS50928">
    <property type="entry name" value="ABC_TM1"/>
    <property type="match status" value="1"/>
</dbReference>
<keyword evidence="3" id="KW-1003">Cell membrane</keyword>
<reference evidence="9 10" key="1">
    <citation type="submission" date="2017-07" db="EMBL/GenBank/DDBJ databases">
        <title>A draft genome sequence of Komagataeibacter swingsii LMG 22125.</title>
        <authorList>
            <person name="Skraban J."/>
            <person name="Cleenwerck I."/>
            <person name="Vandamme P."/>
            <person name="Trcek J."/>
        </authorList>
    </citation>
    <scope>NUCLEOTIDE SEQUENCE [LARGE SCALE GENOMIC DNA]</scope>
    <source>
        <strain evidence="9 10">LMG 22125</strain>
    </source>
</reference>
<dbReference type="Pfam" id="PF00528">
    <property type="entry name" value="BPD_transp_1"/>
    <property type="match status" value="1"/>
</dbReference>
<dbReference type="PANTHER" id="PTHR30151">
    <property type="entry name" value="ALKANE SULFONATE ABC TRANSPORTER-RELATED, MEMBRANE SUBUNIT"/>
    <property type="match status" value="1"/>
</dbReference>
<protein>
    <submittedName>
        <fullName evidence="9">ABC transporter permease</fullName>
    </submittedName>
</protein>
<dbReference type="Proteomes" id="UP000247371">
    <property type="component" value="Unassembled WGS sequence"/>
</dbReference>
<keyword evidence="4 7" id="KW-0812">Transmembrane</keyword>
<dbReference type="AlphaFoldDB" id="A0A2V4SH04"/>
<gene>
    <name evidence="9" type="ORF">CFR76_01250</name>
</gene>
<feature type="domain" description="ABC transmembrane type-1" evidence="8">
    <location>
        <begin position="61"/>
        <end position="241"/>
    </location>
</feature>
<accession>A0A2V4SH04</accession>
<keyword evidence="10" id="KW-1185">Reference proteome</keyword>
<feature type="transmembrane region" description="Helical" evidence="7">
    <location>
        <begin position="12"/>
        <end position="35"/>
    </location>
</feature>
<evidence type="ECO:0000256" key="7">
    <source>
        <dbReference type="RuleBase" id="RU363032"/>
    </source>
</evidence>
<comment type="caution">
    <text evidence="9">The sequence shown here is derived from an EMBL/GenBank/DDBJ whole genome shotgun (WGS) entry which is preliminary data.</text>
</comment>
<dbReference type="GO" id="GO:0005886">
    <property type="term" value="C:plasma membrane"/>
    <property type="evidence" value="ECO:0007669"/>
    <property type="project" value="UniProtKB-SubCell"/>
</dbReference>
<dbReference type="SUPFAM" id="SSF161098">
    <property type="entry name" value="MetI-like"/>
    <property type="match status" value="1"/>
</dbReference>
<feature type="transmembrane region" description="Helical" evidence="7">
    <location>
        <begin position="99"/>
        <end position="121"/>
    </location>
</feature>
<feature type="transmembrane region" description="Helical" evidence="7">
    <location>
        <begin position="190"/>
        <end position="210"/>
    </location>
</feature>
<sequence length="259" mass="27536">MTGTAAARGMRLLRPAVTLAGLLAAWWALACWGHVPPYMLPGPDAVARALWTQRAQLAPAAVTTLEETVLGLVLGIGAGSVLAIGMAVCAPLRRWVMPMVLLSQAVPVFALAPLLVLWFGFGMASKVVMAVLVIFFPVTSALGDGLRQTEPGWMDLARTMGATRWRVLVHVRLPAAMPSFASGVRMATAIAPIGAVVGEWVGASSGLGFLMQTANTRFQTDLMFAALAVLAAMTVLLWWGVDRALAHALYWLPRHADVD</sequence>